<name>A0ABR8D5J7_9NOST</name>
<proteinExistence type="predicted"/>
<comment type="caution">
    <text evidence="1">The sequence shown here is derived from an EMBL/GenBank/DDBJ whole genome shotgun (WGS) entry which is preliminary data.</text>
</comment>
<sequence length="75" mass="8800">MLSNYSISNEEKERLFHLQLVKYGVKYEKAAKVAQLMVSKRLDNLTDQEQQLVTEACQEWFKAKKRCNNIDSSCK</sequence>
<organism evidence="1 2">
    <name type="scientific">Anabaena azotica FACHB-119</name>
    <dbReference type="NCBI Taxonomy" id="947527"/>
    <lineage>
        <taxon>Bacteria</taxon>
        <taxon>Bacillati</taxon>
        <taxon>Cyanobacteriota</taxon>
        <taxon>Cyanophyceae</taxon>
        <taxon>Nostocales</taxon>
        <taxon>Nostocaceae</taxon>
        <taxon>Anabaena</taxon>
        <taxon>Anabaena azotica</taxon>
    </lineage>
</organism>
<dbReference type="EMBL" id="JACJSG010000017">
    <property type="protein sequence ID" value="MBD2501718.1"/>
    <property type="molecule type" value="Genomic_DNA"/>
</dbReference>
<dbReference type="RefSeq" id="WP_190473104.1">
    <property type="nucleotide sequence ID" value="NZ_JACJSG010000017.1"/>
</dbReference>
<gene>
    <name evidence="1" type="ORF">H6G83_14085</name>
</gene>
<protein>
    <submittedName>
        <fullName evidence="1">Uncharacterized protein</fullName>
    </submittedName>
</protein>
<evidence type="ECO:0000313" key="1">
    <source>
        <dbReference type="EMBL" id="MBD2501718.1"/>
    </source>
</evidence>
<reference evidence="1 2" key="1">
    <citation type="journal article" date="2020" name="ISME J.">
        <title>Comparative genomics reveals insights into cyanobacterial evolution and habitat adaptation.</title>
        <authorList>
            <person name="Chen M.Y."/>
            <person name="Teng W.K."/>
            <person name="Zhao L."/>
            <person name="Hu C.X."/>
            <person name="Zhou Y.K."/>
            <person name="Han B.P."/>
            <person name="Song L.R."/>
            <person name="Shu W.S."/>
        </authorList>
    </citation>
    <scope>NUCLEOTIDE SEQUENCE [LARGE SCALE GENOMIC DNA]</scope>
    <source>
        <strain evidence="1 2">FACHB-119</strain>
    </source>
</reference>
<evidence type="ECO:0000313" key="2">
    <source>
        <dbReference type="Proteomes" id="UP000661112"/>
    </source>
</evidence>
<dbReference type="Proteomes" id="UP000661112">
    <property type="component" value="Unassembled WGS sequence"/>
</dbReference>
<keyword evidence="2" id="KW-1185">Reference proteome</keyword>
<accession>A0ABR8D5J7</accession>